<keyword evidence="2" id="KW-1185">Reference proteome</keyword>
<organism evidence="1 2">
    <name type="scientific">Grimontia hollisae CIP 101886</name>
    <dbReference type="NCBI Taxonomy" id="675812"/>
    <lineage>
        <taxon>Bacteria</taxon>
        <taxon>Pseudomonadati</taxon>
        <taxon>Pseudomonadota</taxon>
        <taxon>Gammaproteobacteria</taxon>
        <taxon>Vibrionales</taxon>
        <taxon>Vibrionaceae</taxon>
        <taxon>Grimontia</taxon>
    </lineage>
</organism>
<protein>
    <submittedName>
        <fullName evidence="1">Uncharacterized protein</fullName>
    </submittedName>
</protein>
<dbReference type="EMBL" id="ADAQ01000011">
    <property type="protein sequence ID" value="EEY72199.1"/>
    <property type="molecule type" value="Genomic_DNA"/>
</dbReference>
<name>D0I6D0_GRIHO</name>
<accession>D0I6D0</accession>
<evidence type="ECO:0000313" key="2">
    <source>
        <dbReference type="Proteomes" id="UP000003604"/>
    </source>
</evidence>
<evidence type="ECO:0000313" key="1">
    <source>
        <dbReference type="EMBL" id="EEY72199.1"/>
    </source>
</evidence>
<gene>
    <name evidence="1" type="ORF">VHA_001297</name>
</gene>
<reference evidence="1 2" key="1">
    <citation type="submission" date="2009-10" db="EMBL/GenBank/DDBJ databases">
        <authorList>
            <consortium name="Los Alamos National Laboratory (LANL)"/>
            <consortium name="National Microbial Pathogen Data Resource (NMPDR)"/>
            <person name="Saunders E.H."/>
            <person name="Munk A.C."/>
            <person name="Tapia R."/>
            <person name="Green L."/>
            <person name="Rogers Y."/>
            <person name="Detter J.C."/>
            <person name="Bruce D."/>
            <person name="Brettin T.S."/>
            <person name="Colwell R.R."/>
            <person name="Huq A."/>
            <person name="Grim C.J."/>
            <person name="Hasan N.A."/>
            <person name="Bartels D."/>
            <person name="Vonstein V."/>
        </authorList>
    </citation>
    <scope>NUCLEOTIDE SEQUENCE [LARGE SCALE GENOMIC DNA]</scope>
    <source>
        <strain evidence="1 2">CIP 101886</strain>
    </source>
</reference>
<dbReference type="Proteomes" id="UP000003604">
    <property type="component" value="Unassembled WGS sequence"/>
</dbReference>
<dbReference type="AlphaFoldDB" id="D0I6D0"/>
<proteinExistence type="predicted"/>
<comment type="caution">
    <text evidence="1">The sequence shown here is derived from an EMBL/GenBank/DDBJ whole genome shotgun (WGS) entry which is preliminary data.</text>
</comment>
<sequence>MNQTEALFIQPAFSVRYDSLLCLAVPELFENNCVSGDTR</sequence>